<dbReference type="Proteomes" id="UP000306631">
    <property type="component" value="Unassembled WGS sequence"/>
</dbReference>
<comment type="caution">
    <text evidence="1">The sequence shown here is derived from an EMBL/GenBank/DDBJ whole genome shotgun (WGS) entry which is preliminary data.</text>
</comment>
<dbReference type="OrthoDB" id="6047742at2"/>
<dbReference type="RefSeq" id="WP_136006265.1">
    <property type="nucleotide sequence ID" value="NZ_SRYW01000015.1"/>
</dbReference>
<accession>A0A4S2CVN1</accession>
<evidence type="ECO:0000313" key="2">
    <source>
        <dbReference type="Proteomes" id="UP000306631"/>
    </source>
</evidence>
<organism evidence="1 2">
    <name type="scientific">Stenotrophomonas maltophilia</name>
    <name type="common">Pseudomonas maltophilia</name>
    <name type="synonym">Xanthomonas maltophilia</name>
    <dbReference type="NCBI Taxonomy" id="40324"/>
    <lineage>
        <taxon>Bacteria</taxon>
        <taxon>Pseudomonadati</taxon>
        <taxon>Pseudomonadota</taxon>
        <taxon>Gammaproteobacteria</taxon>
        <taxon>Lysobacterales</taxon>
        <taxon>Lysobacteraceae</taxon>
        <taxon>Stenotrophomonas</taxon>
        <taxon>Stenotrophomonas maltophilia group</taxon>
    </lineage>
</organism>
<protein>
    <submittedName>
        <fullName evidence="1">Uncharacterized protein</fullName>
    </submittedName>
</protein>
<evidence type="ECO:0000313" key="1">
    <source>
        <dbReference type="EMBL" id="TGY32535.1"/>
    </source>
</evidence>
<proteinExistence type="predicted"/>
<sequence>MDFNAYSTRSRFAAEINAGYSARLSGQRLSDNPHLVWIECETEDGANRRAGALSEKAQAWQHGWRLADQAAR</sequence>
<dbReference type="AlphaFoldDB" id="A0A4S2CVN1"/>
<reference evidence="1 2" key="1">
    <citation type="submission" date="2019-04" db="EMBL/GenBank/DDBJ databases">
        <title>Microbes associate with the intestines of laboratory mice.</title>
        <authorList>
            <person name="Navarre W."/>
            <person name="Wong E."/>
            <person name="Huang K."/>
            <person name="Tropini C."/>
            <person name="Ng K."/>
            <person name="Yu B."/>
        </authorList>
    </citation>
    <scope>NUCLEOTIDE SEQUENCE [LARGE SCALE GENOMIC DNA]</scope>
    <source>
        <strain evidence="1 2">NM62_B4-13</strain>
    </source>
</reference>
<dbReference type="EMBL" id="SRYW01000015">
    <property type="protein sequence ID" value="TGY32535.1"/>
    <property type="molecule type" value="Genomic_DNA"/>
</dbReference>
<gene>
    <name evidence="1" type="ORF">E5352_15230</name>
</gene>
<name>A0A4S2CVN1_STEMA</name>